<evidence type="ECO:0000256" key="7">
    <source>
        <dbReference type="ARBA" id="ARBA00022946"/>
    </source>
</evidence>
<evidence type="ECO:0000256" key="1">
    <source>
        <dbReference type="ARBA" id="ARBA00004173"/>
    </source>
</evidence>
<evidence type="ECO:0000256" key="9">
    <source>
        <dbReference type="ARBA" id="ARBA00042050"/>
    </source>
</evidence>
<feature type="compositionally biased region" description="Basic and acidic residues" evidence="12">
    <location>
        <begin position="118"/>
        <end position="139"/>
    </location>
</feature>
<evidence type="ECO:0000313" key="15">
    <source>
        <dbReference type="Proteomes" id="UP000274131"/>
    </source>
</evidence>
<dbReference type="InterPro" id="IPR001678">
    <property type="entry name" value="MeTrfase_RsmB-F_NOP2_dom"/>
</dbReference>
<dbReference type="PRINTS" id="PR02008">
    <property type="entry name" value="RCMTFAMILY"/>
</dbReference>
<evidence type="ECO:0000256" key="8">
    <source>
        <dbReference type="ARBA" id="ARBA00023128"/>
    </source>
</evidence>
<dbReference type="SUPFAM" id="SSF53335">
    <property type="entry name" value="S-adenosyl-L-methionine-dependent methyltransferases"/>
    <property type="match status" value="1"/>
</dbReference>
<dbReference type="GO" id="GO:0003723">
    <property type="term" value="F:RNA binding"/>
    <property type="evidence" value="ECO:0007669"/>
    <property type="project" value="UniProtKB-UniRule"/>
</dbReference>
<dbReference type="PROSITE" id="PS51686">
    <property type="entry name" value="SAM_MT_RSMB_NOP"/>
    <property type="match status" value="1"/>
</dbReference>
<keyword evidence="2" id="KW-0698">rRNA processing</keyword>
<feature type="binding site" evidence="11">
    <location>
        <position position="314"/>
    </location>
    <ligand>
        <name>S-adenosyl-L-methionine</name>
        <dbReference type="ChEBI" id="CHEBI:59789"/>
    </ligand>
</feature>
<evidence type="ECO:0000313" key="16">
    <source>
        <dbReference type="WBParaSite" id="EVEC_0001076101-mRNA-1"/>
    </source>
</evidence>
<dbReference type="InterPro" id="IPR049560">
    <property type="entry name" value="MeTrfase_RsmB-F_NOP2_cat"/>
</dbReference>
<feature type="binding site" evidence="11">
    <location>
        <position position="333"/>
    </location>
    <ligand>
        <name>S-adenosyl-L-methionine</name>
        <dbReference type="ChEBI" id="CHEBI:59789"/>
    </ligand>
</feature>
<dbReference type="PANTHER" id="PTHR22808">
    <property type="entry name" value="NCL1 YEAST -RELATED NOL1/NOP2/FMU SUN DOMAIN-CONTAINING"/>
    <property type="match status" value="1"/>
</dbReference>
<organism evidence="16">
    <name type="scientific">Enterobius vermicularis</name>
    <name type="common">Human pinworm</name>
    <dbReference type="NCBI Taxonomy" id="51028"/>
    <lineage>
        <taxon>Eukaryota</taxon>
        <taxon>Metazoa</taxon>
        <taxon>Ecdysozoa</taxon>
        <taxon>Nematoda</taxon>
        <taxon>Chromadorea</taxon>
        <taxon>Rhabditida</taxon>
        <taxon>Spirurina</taxon>
        <taxon>Oxyuridomorpha</taxon>
        <taxon>Oxyuroidea</taxon>
        <taxon>Oxyuridae</taxon>
        <taxon>Enterobius</taxon>
    </lineage>
</organism>
<dbReference type="GO" id="GO:0031167">
    <property type="term" value="P:rRNA methylation"/>
    <property type="evidence" value="ECO:0007669"/>
    <property type="project" value="TreeGrafter"/>
</dbReference>
<keyword evidence="5 11" id="KW-0949">S-adenosyl-L-methionine</keyword>
<accession>A0A0N4VIU0</accession>
<evidence type="ECO:0000259" key="13">
    <source>
        <dbReference type="PROSITE" id="PS51686"/>
    </source>
</evidence>
<feature type="region of interest" description="Disordered" evidence="12">
    <location>
        <begin position="113"/>
        <end position="159"/>
    </location>
</feature>
<feature type="binding site" evidence="11">
    <location>
        <position position="281"/>
    </location>
    <ligand>
        <name>S-adenosyl-L-methionine</name>
        <dbReference type="ChEBI" id="CHEBI:59789"/>
    </ligand>
</feature>
<dbReference type="AlphaFoldDB" id="A0A0N4VIU0"/>
<dbReference type="Gene3D" id="3.40.50.150">
    <property type="entry name" value="Vaccinia Virus protein VP39"/>
    <property type="match status" value="1"/>
</dbReference>
<dbReference type="PANTHER" id="PTHR22808:SF3">
    <property type="entry name" value="5-METHYLCYTOSINE RRNA METHYLTRANSFERASE NSUN4"/>
    <property type="match status" value="1"/>
</dbReference>
<dbReference type="GO" id="GO:0005762">
    <property type="term" value="C:mitochondrial large ribosomal subunit"/>
    <property type="evidence" value="ECO:0007669"/>
    <property type="project" value="TreeGrafter"/>
</dbReference>
<reference evidence="16" key="1">
    <citation type="submission" date="2017-02" db="UniProtKB">
        <authorList>
            <consortium name="WormBaseParasite"/>
        </authorList>
    </citation>
    <scope>IDENTIFICATION</scope>
</reference>
<evidence type="ECO:0000256" key="11">
    <source>
        <dbReference type="PROSITE-ProRule" id="PRU01023"/>
    </source>
</evidence>
<feature type="active site" description="Nucleophile" evidence="11">
    <location>
        <position position="388"/>
    </location>
</feature>
<evidence type="ECO:0000256" key="2">
    <source>
        <dbReference type="ARBA" id="ARBA00022552"/>
    </source>
</evidence>
<dbReference type="OrthoDB" id="8020218at2759"/>
<evidence type="ECO:0000256" key="6">
    <source>
        <dbReference type="ARBA" id="ARBA00022884"/>
    </source>
</evidence>
<dbReference type="WBParaSite" id="EVEC_0001076101-mRNA-1">
    <property type="protein sequence ID" value="EVEC_0001076101-mRNA-1"/>
    <property type="gene ID" value="EVEC_0001076101"/>
</dbReference>
<evidence type="ECO:0000313" key="14">
    <source>
        <dbReference type="EMBL" id="VDD95335.1"/>
    </source>
</evidence>
<dbReference type="Pfam" id="PF01189">
    <property type="entry name" value="Methyltr_RsmB-F"/>
    <property type="match status" value="1"/>
</dbReference>
<dbReference type="STRING" id="51028.A0A0N4VIU0"/>
<keyword evidence="3 11" id="KW-0489">Methyltransferase</keyword>
<gene>
    <name evidence="14" type="ORF">EVEC_LOCUS10086</name>
</gene>
<dbReference type="EMBL" id="UXUI01010525">
    <property type="protein sequence ID" value="VDD95335.1"/>
    <property type="molecule type" value="Genomic_DNA"/>
</dbReference>
<feature type="domain" description="SAM-dependent MTase RsmB/NOP-type" evidence="13">
    <location>
        <begin position="158"/>
        <end position="462"/>
    </location>
</feature>
<evidence type="ECO:0000256" key="4">
    <source>
        <dbReference type="ARBA" id="ARBA00022679"/>
    </source>
</evidence>
<comment type="similarity">
    <text evidence="11">Belongs to the class I-like SAM-binding methyltransferase superfamily. RsmB/NOP family.</text>
</comment>
<dbReference type="InterPro" id="IPR023267">
    <property type="entry name" value="RCMT"/>
</dbReference>
<sequence length="463" mass="51641">MLVSGRRTYELISTAPRFIKLSVRQKSAKFKRKVARSLPLKSPTALALDHFDFYYGPLFGKQWPSVRLGLLSPHKYIAVANIFSSSPDINEAILRERGAFNLLDQLLSVKTSPLTETASREPDGNDEEKRQSFKAEDSPKLVLEVDETPRDESGLNEFRPSTKTFTLGELKSGEHRKRRDITITGFEGQGLVVPKENHRINYPENLKLYVYPRGDLTDFPSPDKDTTGVPTWWLLDGGSIVPVLALNLEKGETLLDMCAAPGGKSLLAAQTLLLDKLVCNDAKMSRLGQLRRALASFIPSVTGMADRIILKRKDAADLTAWNELEAYDKVLVDAPCTTDRLSLSVDENNIFSVNMTTERLNLPILQTKLLINGLRSLKVGGSLVYSTCALSPVQNEVVVENAIAIAAERFDIKAVELSLDELVVDLSRLRLYKINRCKLGFLVVPFLPSNFGPMYFCKLKRVI</sequence>
<name>A0A0N4VIU0_ENTVE</name>
<protein>
    <recommendedName>
        <fullName evidence="9">NOL1/NOP2/Sun domain family member 4</fullName>
    </recommendedName>
</protein>
<keyword evidence="6 11" id="KW-0694">RNA-binding</keyword>
<evidence type="ECO:0000256" key="5">
    <source>
        <dbReference type="ARBA" id="ARBA00022691"/>
    </source>
</evidence>
<comment type="subcellular location">
    <subcellularLocation>
        <location evidence="1">Mitochondrion</location>
    </subcellularLocation>
</comment>
<evidence type="ECO:0000256" key="3">
    <source>
        <dbReference type="ARBA" id="ARBA00022603"/>
    </source>
</evidence>
<dbReference type="GO" id="GO:0008173">
    <property type="term" value="F:RNA methyltransferase activity"/>
    <property type="evidence" value="ECO:0007669"/>
    <property type="project" value="InterPro"/>
</dbReference>
<comment type="catalytic activity">
    <reaction evidence="10">
        <text>a cytidine in rRNA + S-adenosyl-L-methionine = a 5-methylcytidine in rRNA + S-adenosyl-L-homocysteine + H(+)</text>
        <dbReference type="Rhea" id="RHEA:61484"/>
        <dbReference type="Rhea" id="RHEA-COMP:15836"/>
        <dbReference type="Rhea" id="RHEA-COMP:15837"/>
        <dbReference type="ChEBI" id="CHEBI:15378"/>
        <dbReference type="ChEBI" id="CHEBI:57856"/>
        <dbReference type="ChEBI" id="CHEBI:59789"/>
        <dbReference type="ChEBI" id="CHEBI:74483"/>
        <dbReference type="ChEBI" id="CHEBI:82748"/>
    </reaction>
</comment>
<keyword evidence="7" id="KW-0809">Transit peptide</keyword>
<dbReference type="FunFam" id="3.40.50.150:FF:000055">
    <property type="entry name" value="5-methylcytosine rRNA methyltransferase NSUN4"/>
    <property type="match status" value="1"/>
</dbReference>
<proteinExistence type="inferred from homology"/>
<dbReference type="Gene3D" id="6.20.240.40">
    <property type="match status" value="1"/>
</dbReference>
<keyword evidence="4 11" id="KW-0808">Transferase</keyword>
<evidence type="ECO:0000256" key="12">
    <source>
        <dbReference type="SAM" id="MobiDB-lite"/>
    </source>
</evidence>
<feature type="binding site" evidence="11">
    <location>
        <begin position="258"/>
        <end position="264"/>
    </location>
    <ligand>
        <name>S-adenosyl-L-methionine</name>
        <dbReference type="ChEBI" id="CHEBI:59789"/>
    </ligand>
</feature>
<reference evidence="14 15" key="2">
    <citation type="submission" date="2018-10" db="EMBL/GenBank/DDBJ databases">
        <authorList>
            <consortium name="Pathogen Informatics"/>
        </authorList>
    </citation>
    <scope>NUCLEOTIDE SEQUENCE [LARGE SCALE GENOMIC DNA]</scope>
</reference>
<dbReference type="Proteomes" id="UP000274131">
    <property type="component" value="Unassembled WGS sequence"/>
</dbReference>
<evidence type="ECO:0000256" key="10">
    <source>
        <dbReference type="ARBA" id="ARBA00049302"/>
    </source>
</evidence>
<keyword evidence="8" id="KW-0496">Mitochondrion</keyword>
<dbReference type="InterPro" id="IPR029063">
    <property type="entry name" value="SAM-dependent_MTases_sf"/>
</dbReference>
<keyword evidence="15" id="KW-1185">Reference proteome</keyword>